<dbReference type="AlphaFoldDB" id="A0A1Y1ZM03"/>
<dbReference type="PROSITE" id="PS50157">
    <property type="entry name" value="ZINC_FINGER_C2H2_2"/>
    <property type="match status" value="1"/>
</dbReference>
<protein>
    <recommendedName>
        <fullName evidence="3">C2H2-type domain-containing protein</fullName>
    </recommendedName>
</protein>
<evidence type="ECO:0000256" key="1">
    <source>
        <dbReference type="PROSITE-ProRule" id="PRU00042"/>
    </source>
</evidence>
<dbReference type="InterPro" id="IPR036236">
    <property type="entry name" value="Znf_C2H2_sf"/>
</dbReference>
<dbReference type="Gene3D" id="3.30.160.60">
    <property type="entry name" value="Classic Zinc Finger"/>
    <property type="match status" value="1"/>
</dbReference>
<comment type="caution">
    <text evidence="4">The sequence shown here is derived from an EMBL/GenBank/DDBJ whole genome shotgun (WGS) entry which is preliminary data.</text>
</comment>
<feature type="domain" description="C2H2-type" evidence="3">
    <location>
        <begin position="346"/>
        <end position="373"/>
    </location>
</feature>
<dbReference type="SUPFAM" id="SSF57667">
    <property type="entry name" value="beta-beta-alpha zinc fingers"/>
    <property type="match status" value="1"/>
</dbReference>
<evidence type="ECO:0000313" key="5">
    <source>
        <dbReference type="Proteomes" id="UP000193144"/>
    </source>
</evidence>
<sequence length="462" mass="50712">MSGGVDPGSSSPESKPRALLRLLCHYLIYIGKATSLLESASDENALVKRWKSPWNKPAAFTWNRPNGLEMHYRIDQDWIVSNSENESMSSIDIDLDDLEDGAEFTLNSDLLKCTVCETFWTNLDENGRCQSCQVGLELDEVIQFPTFEDTPNFSSSVSFESSFDISWDFSIPSTCGHAPTPLESITRSISSSAWPGWSFGYEDASTPFSQQPTFTNSGSHKLPQYPESMSSHLPVPSVLHQCNAAATTSYSEQTAMNNLLCGPSEGTSCASEPENLGTPTQSHPSNDHLMDTCSASFESTGQDLELLYLQQGVTPRGIDKKDNNATHGCTSISTQRERKKITSRDWRCSMCAKYFSREDSLRMHLQSHQTEEQDLSKASGAQGTGHQLSPSPPDPPCSNGITRDTSHSRLYHVPCSCCLISGDTVWVIAGHYCPRCGTPVPLFNGNGVSRCGKDGKGMRLLV</sequence>
<dbReference type="SMART" id="SM00355">
    <property type="entry name" value="ZnF_C2H2"/>
    <property type="match status" value="1"/>
</dbReference>
<dbReference type="OrthoDB" id="5426982at2759"/>
<organism evidence="4 5">
    <name type="scientific">Clohesyomyces aquaticus</name>
    <dbReference type="NCBI Taxonomy" id="1231657"/>
    <lineage>
        <taxon>Eukaryota</taxon>
        <taxon>Fungi</taxon>
        <taxon>Dikarya</taxon>
        <taxon>Ascomycota</taxon>
        <taxon>Pezizomycotina</taxon>
        <taxon>Dothideomycetes</taxon>
        <taxon>Pleosporomycetidae</taxon>
        <taxon>Pleosporales</taxon>
        <taxon>Lindgomycetaceae</taxon>
        <taxon>Clohesyomyces</taxon>
    </lineage>
</organism>
<dbReference type="InterPro" id="IPR013087">
    <property type="entry name" value="Znf_C2H2_type"/>
</dbReference>
<dbReference type="Proteomes" id="UP000193144">
    <property type="component" value="Unassembled WGS sequence"/>
</dbReference>
<dbReference type="GO" id="GO:0008270">
    <property type="term" value="F:zinc ion binding"/>
    <property type="evidence" value="ECO:0007669"/>
    <property type="project" value="UniProtKB-KW"/>
</dbReference>
<feature type="region of interest" description="Disordered" evidence="2">
    <location>
        <begin position="363"/>
        <end position="401"/>
    </location>
</feature>
<reference evidence="4 5" key="1">
    <citation type="submission" date="2016-07" db="EMBL/GenBank/DDBJ databases">
        <title>Pervasive Adenine N6-methylation of Active Genes in Fungi.</title>
        <authorList>
            <consortium name="DOE Joint Genome Institute"/>
            <person name="Mondo S.J."/>
            <person name="Dannebaum R.O."/>
            <person name="Kuo R.C."/>
            <person name="Labutti K."/>
            <person name="Haridas S."/>
            <person name="Kuo A."/>
            <person name="Salamov A."/>
            <person name="Ahrendt S.R."/>
            <person name="Lipzen A."/>
            <person name="Sullivan W."/>
            <person name="Andreopoulos W.B."/>
            <person name="Clum A."/>
            <person name="Lindquist E."/>
            <person name="Daum C."/>
            <person name="Ramamoorthy G.K."/>
            <person name="Gryganskyi A."/>
            <person name="Culley D."/>
            <person name="Magnuson J.K."/>
            <person name="James T.Y."/>
            <person name="O'Malley M.A."/>
            <person name="Stajich J.E."/>
            <person name="Spatafora J.W."/>
            <person name="Visel A."/>
            <person name="Grigoriev I.V."/>
        </authorList>
    </citation>
    <scope>NUCLEOTIDE SEQUENCE [LARGE SCALE GENOMIC DNA]</scope>
    <source>
        <strain evidence="4 5">CBS 115471</strain>
    </source>
</reference>
<keyword evidence="1" id="KW-0862">Zinc</keyword>
<evidence type="ECO:0000256" key="2">
    <source>
        <dbReference type="SAM" id="MobiDB-lite"/>
    </source>
</evidence>
<feature type="compositionally biased region" description="Polar residues" evidence="2">
    <location>
        <begin position="379"/>
        <end position="389"/>
    </location>
</feature>
<accession>A0A1Y1ZM03</accession>
<keyword evidence="1" id="KW-0863">Zinc-finger</keyword>
<evidence type="ECO:0000259" key="3">
    <source>
        <dbReference type="PROSITE" id="PS50157"/>
    </source>
</evidence>
<proteinExistence type="predicted"/>
<name>A0A1Y1ZM03_9PLEO</name>
<feature type="region of interest" description="Disordered" evidence="2">
    <location>
        <begin position="267"/>
        <end position="286"/>
    </location>
</feature>
<keyword evidence="5" id="KW-1185">Reference proteome</keyword>
<evidence type="ECO:0000313" key="4">
    <source>
        <dbReference type="EMBL" id="ORY10865.1"/>
    </source>
</evidence>
<keyword evidence="1" id="KW-0479">Metal-binding</keyword>
<dbReference type="EMBL" id="MCFA01000067">
    <property type="protein sequence ID" value="ORY10865.1"/>
    <property type="molecule type" value="Genomic_DNA"/>
</dbReference>
<dbReference type="PROSITE" id="PS00028">
    <property type="entry name" value="ZINC_FINGER_C2H2_1"/>
    <property type="match status" value="1"/>
</dbReference>
<gene>
    <name evidence="4" type="ORF">BCR34DRAFT_338154</name>
</gene>